<dbReference type="VEuPathDB" id="VectorBase:GPPI004516"/>
<dbReference type="Proteomes" id="UP000092460">
    <property type="component" value="Unassembled WGS sequence"/>
</dbReference>
<evidence type="ECO:0000313" key="2">
    <source>
        <dbReference type="Proteomes" id="UP000092460"/>
    </source>
</evidence>
<evidence type="ECO:0000313" key="1">
    <source>
        <dbReference type="EnsemblMetazoa" id="GPPI004516-PA"/>
    </source>
</evidence>
<dbReference type="EMBL" id="JXJN01001658">
    <property type="status" value="NOT_ANNOTATED_CDS"/>
    <property type="molecule type" value="Genomic_DNA"/>
</dbReference>
<keyword evidence="2" id="KW-1185">Reference proteome</keyword>
<dbReference type="EnsemblMetazoa" id="GPPI004516-RA">
    <property type="protein sequence ID" value="GPPI004516-PA"/>
    <property type="gene ID" value="GPPI004516"/>
</dbReference>
<reference evidence="1" key="2">
    <citation type="submission" date="2020-05" db="UniProtKB">
        <authorList>
            <consortium name="EnsemblMetazoa"/>
        </authorList>
    </citation>
    <scope>IDENTIFICATION</scope>
    <source>
        <strain evidence="1">IAEA</strain>
    </source>
</reference>
<name>A0A1B0AQ35_9MUSC</name>
<reference evidence="2" key="1">
    <citation type="submission" date="2015-01" db="EMBL/GenBank/DDBJ databases">
        <authorList>
            <person name="Aksoy S."/>
            <person name="Warren W."/>
            <person name="Wilson R.K."/>
        </authorList>
    </citation>
    <scope>NUCLEOTIDE SEQUENCE [LARGE SCALE GENOMIC DNA]</scope>
    <source>
        <strain evidence="2">IAEA</strain>
    </source>
</reference>
<sequence>MSTKMPETPRKSSLDKVNIMIVPFTNIYIVRNNCEPFEERASKVFHISLKNNAPHISYESLHKMHTTNMRKKRFVLKEISLRNRPRPLSAGGVRLMDRILKKARSPKAAVMALNNSANEWIARRVQRKIVLMSAVQQKKPVLSQKTVFYKQHNYSSVGDRTNPNLPSIDPMNKGKQNFAANSTAFTCHLRLLCLTVSKTYNISKEAK</sequence>
<proteinExistence type="predicted"/>
<accession>A0A1B0AQ35</accession>
<dbReference type="AlphaFoldDB" id="A0A1B0AQ35"/>
<organism evidence="1 2">
    <name type="scientific">Glossina palpalis gambiensis</name>
    <dbReference type="NCBI Taxonomy" id="67801"/>
    <lineage>
        <taxon>Eukaryota</taxon>
        <taxon>Metazoa</taxon>
        <taxon>Ecdysozoa</taxon>
        <taxon>Arthropoda</taxon>
        <taxon>Hexapoda</taxon>
        <taxon>Insecta</taxon>
        <taxon>Pterygota</taxon>
        <taxon>Neoptera</taxon>
        <taxon>Endopterygota</taxon>
        <taxon>Diptera</taxon>
        <taxon>Brachycera</taxon>
        <taxon>Muscomorpha</taxon>
        <taxon>Hippoboscoidea</taxon>
        <taxon>Glossinidae</taxon>
        <taxon>Glossina</taxon>
    </lineage>
</organism>
<protein>
    <submittedName>
        <fullName evidence="1">Uncharacterized protein</fullName>
    </submittedName>
</protein>